<sequence>CYVQVETSGYHPIHWQMEQPQMQPMAFGNNVVYSLHNPLKPTLIYPQTISRAGVGLPTPVAMGYSGTGLERHTPTGTVGIVVQPQVTFSNMANPFDVTRIDTSQPTPFRTQNGNTFIPVQIRHMPQVKHGHFYEDGAVHATQQPMHTIRERHHGEHAKPFNKPSKKRHAEKTDAVPKIIQQNHFHVKKYAPVGSATHSEDKQHEHGFLV</sequence>
<evidence type="ECO:0000313" key="1">
    <source>
        <dbReference type="EMBL" id="ETO23943.1"/>
    </source>
</evidence>
<protein>
    <submittedName>
        <fullName evidence="1">Uncharacterized protein</fullName>
    </submittedName>
</protein>
<keyword evidence="2" id="KW-1185">Reference proteome</keyword>
<comment type="caution">
    <text evidence="1">The sequence shown here is derived from an EMBL/GenBank/DDBJ whole genome shotgun (WGS) entry which is preliminary data.</text>
</comment>
<proteinExistence type="predicted"/>
<dbReference type="Proteomes" id="UP000023152">
    <property type="component" value="Unassembled WGS sequence"/>
</dbReference>
<accession>X6NDH6</accession>
<dbReference type="AlphaFoldDB" id="X6NDH6"/>
<dbReference type="EMBL" id="ASPP01009585">
    <property type="protein sequence ID" value="ETO23943.1"/>
    <property type="molecule type" value="Genomic_DNA"/>
</dbReference>
<gene>
    <name evidence="1" type="ORF">RFI_13215</name>
</gene>
<reference evidence="1 2" key="1">
    <citation type="journal article" date="2013" name="Curr. Biol.">
        <title>The Genome of the Foraminiferan Reticulomyxa filosa.</title>
        <authorList>
            <person name="Glockner G."/>
            <person name="Hulsmann N."/>
            <person name="Schleicher M."/>
            <person name="Noegel A.A."/>
            <person name="Eichinger L."/>
            <person name="Gallinger C."/>
            <person name="Pawlowski J."/>
            <person name="Sierra R."/>
            <person name="Euteneuer U."/>
            <person name="Pillet L."/>
            <person name="Moustafa A."/>
            <person name="Platzer M."/>
            <person name="Groth M."/>
            <person name="Szafranski K."/>
            <person name="Schliwa M."/>
        </authorList>
    </citation>
    <scope>NUCLEOTIDE SEQUENCE [LARGE SCALE GENOMIC DNA]</scope>
</reference>
<evidence type="ECO:0000313" key="2">
    <source>
        <dbReference type="Proteomes" id="UP000023152"/>
    </source>
</evidence>
<feature type="non-terminal residue" evidence="1">
    <location>
        <position position="1"/>
    </location>
</feature>
<name>X6NDH6_RETFI</name>
<organism evidence="1 2">
    <name type="scientific">Reticulomyxa filosa</name>
    <dbReference type="NCBI Taxonomy" id="46433"/>
    <lineage>
        <taxon>Eukaryota</taxon>
        <taxon>Sar</taxon>
        <taxon>Rhizaria</taxon>
        <taxon>Retaria</taxon>
        <taxon>Foraminifera</taxon>
        <taxon>Monothalamids</taxon>
        <taxon>Reticulomyxidae</taxon>
        <taxon>Reticulomyxa</taxon>
    </lineage>
</organism>